<feature type="domain" description="Cyclic nucleotide-binding" evidence="3">
    <location>
        <begin position="32"/>
        <end position="133"/>
    </location>
</feature>
<comment type="caution">
    <text evidence="5">The sequence shown here is derived from an EMBL/GenBank/DDBJ whole genome shotgun (WGS) entry which is preliminary data.</text>
</comment>
<dbReference type="CDD" id="cd01949">
    <property type="entry name" value="GGDEF"/>
    <property type="match status" value="1"/>
</dbReference>
<proteinExistence type="predicted"/>
<dbReference type="InterPro" id="IPR000595">
    <property type="entry name" value="cNMP-bd_dom"/>
</dbReference>
<dbReference type="SMART" id="SM00267">
    <property type="entry name" value="GGDEF"/>
    <property type="match status" value="1"/>
</dbReference>
<accession>A0A7Y9IZ84</accession>
<dbReference type="CDD" id="cd00038">
    <property type="entry name" value="CAP_ED"/>
    <property type="match status" value="1"/>
</dbReference>
<protein>
    <recommendedName>
        <fullName evidence="1">diguanylate cyclase</fullName>
        <ecNumber evidence="1">2.7.7.65</ecNumber>
    </recommendedName>
</protein>
<dbReference type="InterPro" id="IPR000160">
    <property type="entry name" value="GGDEF_dom"/>
</dbReference>
<dbReference type="EMBL" id="JACBYR010000003">
    <property type="protein sequence ID" value="NYE85872.1"/>
    <property type="molecule type" value="Genomic_DNA"/>
</dbReference>
<evidence type="ECO:0000256" key="1">
    <source>
        <dbReference type="ARBA" id="ARBA00012528"/>
    </source>
</evidence>
<evidence type="ECO:0000313" key="5">
    <source>
        <dbReference type="EMBL" id="NYE85872.1"/>
    </source>
</evidence>
<dbReference type="PANTHER" id="PTHR45138">
    <property type="entry name" value="REGULATORY COMPONENTS OF SENSORY TRANSDUCTION SYSTEM"/>
    <property type="match status" value="1"/>
</dbReference>
<reference evidence="5 6" key="1">
    <citation type="submission" date="2020-07" db="EMBL/GenBank/DDBJ databases">
        <title>Genomic Encyclopedia of Type Strains, Phase IV (KMG-V): Genome sequencing to study the core and pangenomes of soil and plant-associated prokaryotes.</title>
        <authorList>
            <person name="Whitman W."/>
        </authorList>
    </citation>
    <scope>NUCLEOTIDE SEQUENCE [LARGE SCALE GENOMIC DNA]</scope>
    <source>
        <strain evidence="5 6">SAS40</strain>
    </source>
</reference>
<dbReference type="AlphaFoldDB" id="A0A7Y9IZ84"/>
<feature type="domain" description="GGDEF" evidence="4">
    <location>
        <begin position="201"/>
        <end position="332"/>
    </location>
</feature>
<dbReference type="InterPro" id="IPR014710">
    <property type="entry name" value="RmlC-like_jellyroll"/>
</dbReference>
<dbReference type="SMART" id="SM00100">
    <property type="entry name" value="cNMP"/>
    <property type="match status" value="1"/>
</dbReference>
<dbReference type="InterPro" id="IPR029787">
    <property type="entry name" value="Nucleotide_cyclase"/>
</dbReference>
<dbReference type="PROSITE" id="PS50887">
    <property type="entry name" value="GGDEF"/>
    <property type="match status" value="1"/>
</dbReference>
<dbReference type="Gene3D" id="3.30.70.270">
    <property type="match status" value="1"/>
</dbReference>
<dbReference type="Pfam" id="PF00027">
    <property type="entry name" value="cNMP_binding"/>
    <property type="match status" value="1"/>
</dbReference>
<sequence>MMHRHIPPHLPADGAPGSLTLEDWDALARSGLFAGTTAEQRLLVEPFACTRHLAHGAFLLQPGEANSNIYVLVEGQLGAYRDAATQRMLARFVPGDAVGEHALIGQEGGTVYVAAQWPSRLVVLNAAALRAVIDAVPRIAINVLDMLSERLRAMNLRLEPDEQAESMDFMATHDAVTGLHNRRWMSDAFQSEIAQSQQAGQLLHLMLMDIDHFDRFNQALGRNAGDAILRQLADLIRQVLPGIETLVRVSGDRFAALLSDVTLNEAVAACDRLRNHIAGRQFALRGHIATQITVSIGITPAGTDLDTALGNAAIALARAKERGRNLVESLPS</sequence>
<dbReference type="Pfam" id="PF00990">
    <property type="entry name" value="GGDEF"/>
    <property type="match status" value="1"/>
</dbReference>
<dbReference type="InterPro" id="IPR050469">
    <property type="entry name" value="Diguanylate_Cyclase"/>
</dbReference>
<dbReference type="SUPFAM" id="SSF55073">
    <property type="entry name" value="Nucleotide cyclase"/>
    <property type="match status" value="1"/>
</dbReference>
<gene>
    <name evidence="5" type="ORF">FHW18_005191</name>
</gene>
<dbReference type="NCBIfam" id="TIGR00254">
    <property type="entry name" value="GGDEF"/>
    <property type="match status" value="1"/>
</dbReference>
<dbReference type="InterPro" id="IPR043128">
    <property type="entry name" value="Rev_trsase/Diguanyl_cyclase"/>
</dbReference>
<dbReference type="EC" id="2.7.7.65" evidence="1"/>
<keyword evidence="6" id="KW-1185">Reference proteome</keyword>
<organism evidence="5 6">
    <name type="scientific">Pigmentiphaga litoralis</name>
    <dbReference type="NCBI Taxonomy" id="516702"/>
    <lineage>
        <taxon>Bacteria</taxon>
        <taxon>Pseudomonadati</taxon>
        <taxon>Pseudomonadota</taxon>
        <taxon>Betaproteobacteria</taxon>
        <taxon>Burkholderiales</taxon>
        <taxon>Alcaligenaceae</taxon>
        <taxon>Pigmentiphaga</taxon>
    </lineage>
</organism>
<evidence type="ECO:0000256" key="2">
    <source>
        <dbReference type="ARBA" id="ARBA00034247"/>
    </source>
</evidence>
<dbReference type="InterPro" id="IPR018490">
    <property type="entry name" value="cNMP-bd_dom_sf"/>
</dbReference>
<evidence type="ECO:0000259" key="3">
    <source>
        <dbReference type="PROSITE" id="PS50042"/>
    </source>
</evidence>
<name>A0A7Y9IZ84_9BURK</name>
<dbReference type="SUPFAM" id="SSF51206">
    <property type="entry name" value="cAMP-binding domain-like"/>
    <property type="match status" value="1"/>
</dbReference>
<evidence type="ECO:0000313" key="6">
    <source>
        <dbReference type="Proteomes" id="UP000542125"/>
    </source>
</evidence>
<dbReference type="PANTHER" id="PTHR45138:SF9">
    <property type="entry name" value="DIGUANYLATE CYCLASE DGCM-RELATED"/>
    <property type="match status" value="1"/>
</dbReference>
<comment type="catalytic activity">
    <reaction evidence="2">
        <text>2 GTP = 3',3'-c-di-GMP + 2 diphosphate</text>
        <dbReference type="Rhea" id="RHEA:24898"/>
        <dbReference type="ChEBI" id="CHEBI:33019"/>
        <dbReference type="ChEBI" id="CHEBI:37565"/>
        <dbReference type="ChEBI" id="CHEBI:58805"/>
        <dbReference type="EC" id="2.7.7.65"/>
    </reaction>
</comment>
<dbReference type="GO" id="GO:0052621">
    <property type="term" value="F:diguanylate cyclase activity"/>
    <property type="evidence" value="ECO:0007669"/>
    <property type="project" value="UniProtKB-EC"/>
</dbReference>
<dbReference type="PROSITE" id="PS50042">
    <property type="entry name" value="CNMP_BINDING_3"/>
    <property type="match status" value="1"/>
</dbReference>
<dbReference type="Proteomes" id="UP000542125">
    <property type="component" value="Unassembled WGS sequence"/>
</dbReference>
<evidence type="ECO:0000259" key="4">
    <source>
        <dbReference type="PROSITE" id="PS50887"/>
    </source>
</evidence>
<dbReference type="Gene3D" id="2.60.120.10">
    <property type="entry name" value="Jelly Rolls"/>
    <property type="match status" value="1"/>
</dbReference>